<name>A0A8S4A4V0_9EUPU</name>
<proteinExistence type="predicted"/>
<feature type="domain" description="Antistasin-like" evidence="4">
    <location>
        <begin position="34"/>
        <end position="59"/>
    </location>
</feature>
<keyword evidence="1" id="KW-0646">Protease inhibitor</keyword>
<dbReference type="Pfam" id="PF02822">
    <property type="entry name" value="Antistasin"/>
    <property type="match status" value="2"/>
</dbReference>
<keyword evidence="6" id="KW-1185">Reference proteome</keyword>
<dbReference type="PROSITE" id="PS51252">
    <property type="entry name" value="ANTISTASIN"/>
    <property type="match status" value="1"/>
</dbReference>
<dbReference type="InterPro" id="IPR011061">
    <property type="entry name" value="Hirudin/antistatin"/>
</dbReference>
<protein>
    <recommendedName>
        <fullName evidence="4">Antistasin-like domain-containing protein</fullName>
    </recommendedName>
</protein>
<evidence type="ECO:0000313" key="5">
    <source>
        <dbReference type="EMBL" id="CAG5136254.1"/>
    </source>
</evidence>
<dbReference type="OrthoDB" id="6133842at2759"/>
<dbReference type="Proteomes" id="UP000678393">
    <property type="component" value="Unassembled WGS sequence"/>
</dbReference>
<keyword evidence="3" id="KW-0732">Signal</keyword>
<dbReference type="Gene3D" id="2.10.22.10">
    <property type="entry name" value="Antistasin, domain 1"/>
    <property type="match status" value="2"/>
</dbReference>
<feature type="signal peptide" evidence="3">
    <location>
        <begin position="1"/>
        <end position="23"/>
    </location>
</feature>
<evidence type="ECO:0000259" key="4">
    <source>
        <dbReference type="PROSITE" id="PS51252"/>
    </source>
</evidence>
<organism evidence="5 6">
    <name type="scientific">Candidula unifasciata</name>
    <dbReference type="NCBI Taxonomy" id="100452"/>
    <lineage>
        <taxon>Eukaryota</taxon>
        <taxon>Metazoa</taxon>
        <taxon>Spiralia</taxon>
        <taxon>Lophotrochozoa</taxon>
        <taxon>Mollusca</taxon>
        <taxon>Gastropoda</taxon>
        <taxon>Heterobranchia</taxon>
        <taxon>Euthyneura</taxon>
        <taxon>Panpulmonata</taxon>
        <taxon>Eupulmonata</taxon>
        <taxon>Stylommatophora</taxon>
        <taxon>Helicina</taxon>
        <taxon>Helicoidea</taxon>
        <taxon>Geomitridae</taxon>
        <taxon>Candidula</taxon>
    </lineage>
</organism>
<dbReference type="AlphaFoldDB" id="A0A8S4A4V0"/>
<comment type="caution">
    <text evidence="5">The sequence shown here is derived from an EMBL/GenBank/DDBJ whole genome shotgun (WGS) entry which is preliminary data.</text>
</comment>
<evidence type="ECO:0000256" key="3">
    <source>
        <dbReference type="SAM" id="SignalP"/>
    </source>
</evidence>
<dbReference type="GO" id="GO:0004867">
    <property type="term" value="F:serine-type endopeptidase inhibitor activity"/>
    <property type="evidence" value="ECO:0007669"/>
    <property type="project" value="UniProtKB-KW"/>
</dbReference>
<dbReference type="EMBL" id="CAJHNH020008510">
    <property type="protein sequence ID" value="CAG5136254.1"/>
    <property type="molecule type" value="Genomic_DNA"/>
</dbReference>
<evidence type="ECO:0000256" key="1">
    <source>
        <dbReference type="ARBA" id="ARBA00022690"/>
    </source>
</evidence>
<accession>A0A8S4A4V0</accession>
<feature type="chain" id="PRO_5035721467" description="Antistasin-like domain-containing protein" evidence="3">
    <location>
        <begin position="24"/>
        <end position="100"/>
    </location>
</feature>
<reference evidence="5" key="1">
    <citation type="submission" date="2021-04" db="EMBL/GenBank/DDBJ databases">
        <authorList>
            <consortium name="Molecular Ecology Group"/>
        </authorList>
    </citation>
    <scope>NUCLEOTIDE SEQUENCE</scope>
</reference>
<gene>
    <name evidence="5" type="ORF">CUNI_LOCUS21812</name>
</gene>
<evidence type="ECO:0000256" key="2">
    <source>
        <dbReference type="ARBA" id="ARBA00022900"/>
    </source>
</evidence>
<sequence>MEHKVAVLSVLLLVVIQLACIDADTASRLVPGRCRPRTCKLYCRYGFIMDSNNCPTCSCRILPRPKPSQCGPVCMIFCQYGNILDSRGCPTCKCKPGPAA</sequence>
<evidence type="ECO:0000313" key="6">
    <source>
        <dbReference type="Proteomes" id="UP000678393"/>
    </source>
</evidence>
<dbReference type="InterPro" id="IPR004094">
    <property type="entry name" value="Antistasin-like"/>
</dbReference>
<dbReference type="SUPFAM" id="SSF57262">
    <property type="entry name" value="Leech antihemostatic proteins"/>
    <property type="match status" value="2"/>
</dbReference>
<keyword evidence="2" id="KW-0722">Serine protease inhibitor</keyword>